<keyword evidence="2" id="KW-1185">Reference proteome</keyword>
<reference evidence="1 2" key="1">
    <citation type="submission" date="2024-03" db="EMBL/GenBank/DDBJ databases">
        <title>Chitinophaga caseinilytica sp. nov., a casein hydrolysing bacterium isolated from forest soil.</title>
        <authorList>
            <person name="Lee D.S."/>
            <person name="Han D.M."/>
            <person name="Baek J.H."/>
            <person name="Choi D.G."/>
            <person name="Jeon J.H."/>
            <person name="Jeon C.O."/>
        </authorList>
    </citation>
    <scope>NUCLEOTIDE SEQUENCE [LARGE SCALE GENOMIC DNA]</scope>
    <source>
        <strain evidence="1 2">KACC 19118</strain>
    </source>
</reference>
<gene>
    <name evidence="1" type="ORF">WJU22_09965</name>
</gene>
<evidence type="ECO:0000313" key="2">
    <source>
        <dbReference type="Proteomes" id="UP001449657"/>
    </source>
</evidence>
<evidence type="ECO:0008006" key="3">
    <source>
        <dbReference type="Google" id="ProtNLM"/>
    </source>
</evidence>
<evidence type="ECO:0000313" key="1">
    <source>
        <dbReference type="EMBL" id="WZN48499.1"/>
    </source>
</evidence>
<dbReference type="Proteomes" id="UP001449657">
    <property type="component" value="Chromosome"/>
</dbReference>
<dbReference type="EMBL" id="CP150096">
    <property type="protein sequence ID" value="WZN48499.1"/>
    <property type="molecule type" value="Genomic_DNA"/>
</dbReference>
<proteinExistence type="predicted"/>
<name>A0ABZ2ZDH3_9BACT</name>
<organism evidence="1 2">
    <name type="scientific">Chitinophaga caseinilytica</name>
    <dbReference type="NCBI Taxonomy" id="2267521"/>
    <lineage>
        <taxon>Bacteria</taxon>
        <taxon>Pseudomonadati</taxon>
        <taxon>Bacteroidota</taxon>
        <taxon>Chitinophagia</taxon>
        <taxon>Chitinophagales</taxon>
        <taxon>Chitinophagaceae</taxon>
        <taxon>Chitinophaga</taxon>
    </lineage>
</organism>
<protein>
    <recommendedName>
        <fullName evidence="3">Zinc ribbon domain-containing protein</fullName>
    </recommendedName>
</protein>
<dbReference type="RefSeq" id="WP_341843089.1">
    <property type="nucleotide sequence ID" value="NZ_CP149792.1"/>
</dbReference>
<accession>A0ABZ2ZDH3</accession>
<sequence length="114" mass="13301">MNDMYPELEDYIFNYCSSFWTPEEGKAWKTYNVQVNAGSSESVRNRAVEMGWISQDPAVLALLADGYPAFRSNVARRIWTEHRDELELNYCSSCRKIARTPLAKQCRFCGHDWH</sequence>